<evidence type="ECO:0000256" key="1">
    <source>
        <dbReference type="SAM" id="Phobius"/>
    </source>
</evidence>
<dbReference type="AlphaFoldDB" id="A0A1A9S290"/>
<feature type="transmembrane region" description="Helical" evidence="1">
    <location>
        <begin position="44"/>
        <end position="64"/>
    </location>
</feature>
<accession>A0A1A9S290</accession>
<proteinExistence type="predicted"/>
<protein>
    <submittedName>
        <fullName evidence="2">Uncharacterized protein</fullName>
    </submittedName>
</protein>
<comment type="caution">
    <text evidence="2">The sequence shown here is derived from an EMBL/GenBank/DDBJ whole genome shotgun (WGS) entry which is preliminary data.</text>
</comment>
<dbReference type="STRING" id="1795827.A7P95_02420"/>
<name>A0A1A9S290_9NEIS</name>
<keyword evidence="1" id="KW-0812">Transmembrane</keyword>
<feature type="transmembrane region" description="Helical" evidence="1">
    <location>
        <begin position="21"/>
        <end position="38"/>
    </location>
</feature>
<organism evidence="2 3">
    <name type="scientific">Eikenella longinqua</name>
    <dbReference type="NCBI Taxonomy" id="1795827"/>
    <lineage>
        <taxon>Bacteria</taxon>
        <taxon>Pseudomonadati</taxon>
        <taxon>Pseudomonadota</taxon>
        <taxon>Betaproteobacteria</taxon>
        <taxon>Neisseriales</taxon>
        <taxon>Neisseriaceae</taxon>
        <taxon>Eikenella</taxon>
    </lineage>
</organism>
<reference evidence="3" key="1">
    <citation type="submission" date="2016-05" db="EMBL/GenBank/DDBJ databases">
        <title>Draft genome of Corynebacterium afermentans subsp. afermentans LCDC 88199T.</title>
        <authorList>
            <person name="Bernier A.-M."/>
            <person name="Bernard K."/>
        </authorList>
    </citation>
    <scope>NUCLEOTIDE SEQUENCE [LARGE SCALE GENOMIC DNA]</scope>
    <source>
        <strain evidence="3">NML02-A-017</strain>
    </source>
</reference>
<dbReference type="EMBL" id="LXSL01000012">
    <property type="protein sequence ID" value="OAM30910.1"/>
    <property type="molecule type" value="Genomic_DNA"/>
</dbReference>
<keyword evidence="3" id="KW-1185">Reference proteome</keyword>
<gene>
    <name evidence="2" type="ORF">A7P95_02420</name>
</gene>
<evidence type="ECO:0000313" key="2">
    <source>
        <dbReference type="EMBL" id="OAM30910.1"/>
    </source>
</evidence>
<evidence type="ECO:0000313" key="3">
    <source>
        <dbReference type="Proteomes" id="UP000077885"/>
    </source>
</evidence>
<keyword evidence="1" id="KW-0472">Membrane</keyword>
<dbReference type="Proteomes" id="UP000077885">
    <property type="component" value="Unassembled WGS sequence"/>
</dbReference>
<keyword evidence="1" id="KW-1133">Transmembrane helix</keyword>
<sequence>MLHLLILLTFAKMQDFSENSRAWQWALAFAGITFLFGLTDGNMAAALIAAAFWGLYSWGYLALLRRVTDSLILWLMVCIGGILLSWLLLMKLLLGMSGQ</sequence>
<feature type="transmembrane region" description="Helical" evidence="1">
    <location>
        <begin position="71"/>
        <end position="94"/>
    </location>
</feature>